<evidence type="ECO:0000256" key="2">
    <source>
        <dbReference type="ARBA" id="ARBA00021561"/>
    </source>
</evidence>
<dbReference type="GO" id="GO:0042274">
    <property type="term" value="P:ribosomal small subunit biogenesis"/>
    <property type="evidence" value="ECO:0007669"/>
    <property type="project" value="InterPro"/>
</dbReference>
<keyword evidence="5" id="KW-1185">Reference proteome</keyword>
<feature type="region of interest" description="Disordered" evidence="3">
    <location>
        <begin position="21"/>
        <end position="61"/>
    </location>
</feature>
<dbReference type="GO" id="GO:0005829">
    <property type="term" value="C:cytosol"/>
    <property type="evidence" value="ECO:0007669"/>
    <property type="project" value="TreeGrafter"/>
</dbReference>
<dbReference type="InterPro" id="IPR007307">
    <property type="entry name" value="Ltv1"/>
</dbReference>
<proteinExistence type="inferred from homology"/>
<feature type="region of interest" description="Disordered" evidence="3">
    <location>
        <begin position="421"/>
        <end position="444"/>
    </location>
</feature>
<organism evidence="4 5">
    <name type="scientific">Holothuria leucospilota</name>
    <name type="common">Black long sea cucumber</name>
    <name type="synonym">Mertensiothuria leucospilota</name>
    <dbReference type="NCBI Taxonomy" id="206669"/>
    <lineage>
        <taxon>Eukaryota</taxon>
        <taxon>Metazoa</taxon>
        <taxon>Echinodermata</taxon>
        <taxon>Eleutherozoa</taxon>
        <taxon>Echinozoa</taxon>
        <taxon>Holothuroidea</taxon>
        <taxon>Aspidochirotacea</taxon>
        <taxon>Aspidochirotida</taxon>
        <taxon>Holothuriidae</taxon>
        <taxon>Holothuria</taxon>
    </lineage>
</organism>
<comment type="similarity">
    <text evidence="1">Belongs to the LTV1 family.</text>
</comment>
<feature type="compositionally biased region" description="Basic and acidic residues" evidence="3">
    <location>
        <begin position="290"/>
        <end position="306"/>
    </location>
</feature>
<gene>
    <name evidence="4" type="ORF">HOLleu_20144</name>
</gene>
<accession>A0A9Q1C157</accession>
<feature type="compositionally biased region" description="Acidic residues" evidence="3">
    <location>
        <begin position="307"/>
        <end position="324"/>
    </location>
</feature>
<evidence type="ECO:0000256" key="1">
    <source>
        <dbReference type="ARBA" id="ARBA00009078"/>
    </source>
</evidence>
<feature type="region of interest" description="Disordered" evidence="3">
    <location>
        <begin position="181"/>
        <end position="201"/>
    </location>
</feature>
<dbReference type="Proteomes" id="UP001152320">
    <property type="component" value="Chromosome 9"/>
</dbReference>
<sequence>MGRHKRKQFIDKKNAVTFHLVHRSQRDPLQADEESSRYVLQEALNPNEKKPSHEERKEEQQKYGIFFEDDYDYTQHLREVKTENVLFAVPEQYHKQRSQADIQLKGDDVSQPKLQLPSDVFASSREEDIGLLNKAAPISGPRFDLDPDVVAAMDDDFDLDDPDNILDDDFVLKAQDMAPIGEEEDRYEMSDGYDYSDDDGNYEYVSSGGEFDREDFDDEKEETKSRFTNYSLSSSVIRRNEGLTLLDDRFEKIYEEYDDMEMGALDHDDIEGFVPDNSEILNQVLSEFEESQKVLEKEPTESKDETNKDEDEESGTDEESEDDDKLVKMKFEERQKDTWDCESILSTYSNLYNHPKIIEDPPKEKKPTERTGVCECKQTGTIKLSQKTGMPLGVLPVVGPTRKQLERQEIEEYRVPLMVEPRKKGQKETAEEKKERKQAIKSERRVSFGMKTRMGFIIIHANLVLNTMHAKNLLYQ</sequence>
<dbReference type="AlphaFoldDB" id="A0A9Q1C157"/>
<feature type="compositionally biased region" description="Basic and acidic residues" evidence="3">
    <location>
        <begin position="47"/>
        <end position="61"/>
    </location>
</feature>
<dbReference type="GO" id="GO:0030688">
    <property type="term" value="C:preribosome, small subunit precursor"/>
    <property type="evidence" value="ECO:0007669"/>
    <property type="project" value="TreeGrafter"/>
</dbReference>
<dbReference type="GO" id="GO:0000056">
    <property type="term" value="P:ribosomal small subunit export from nucleus"/>
    <property type="evidence" value="ECO:0007669"/>
    <property type="project" value="TreeGrafter"/>
</dbReference>
<dbReference type="GO" id="GO:0005634">
    <property type="term" value="C:nucleus"/>
    <property type="evidence" value="ECO:0007669"/>
    <property type="project" value="TreeGrafter"/>
</dbReference>
<dbReference type="PANTHER" id="PTHR21531">
    <property type="entry name" value="LOW-TEMPERATURE VIABILITY PROTEIN LTV1-RELATED"/>
    <property type="match status" value="1"/>
</dbReference>
<dbReference type="Pfam" id="PF04180">
    <property type="entry name" value="LTV"/>
    <property type="match status" value="2"/>
</dbReference>
<dbReference type="PANTHER" id="PTHR21531:SF0">
    <property type="entry name" value="PROTEIN LTV1 HOMOLOG"/>
    <property type="match status" value="1"/>
</dbReference>
<evidence type="ECO:0000256" key="3">
    <source>
        <dbReference type="SAM" id="MobiDB-lite"/>
    </source>
</evidence>
<protein>
    <recommendedName>
        <fullName evidence="2">Protein LTV1 homolog</fullName>
    </recommendedName>
</protein>
<reference evidence="4" key="1">
    <citation type="submission" date="2021-10" db="EMBL/GenBank/DDBJ databases">
        <title>Tropical sea cucumber genome reveals ecological adaptation and Cuvierian tubules defense mechanism.</title>
        <authorList>
            <person name="Chen T."/>
        </authorList>
    </citation>
    <scope>NUCLEOTIDE SEQUENCE</scope>
    <source>
        <strain evidence="4">Nanhai2018</strain>
        <tissue evidence="4">Muscle</tissue>
    </source>
</reference>
<dbReference type="EMBL" id="JAIZAY010000009">
    <property type="protein sequence ID" value="KAJ8036229.1"/>
    <property type="molecule type" value="Genomic_DNA"/>
</dbReference>
<name>A0A9Q1C157_HOLLE</name>
<comment type="caution">
    <text evidence="4">The sequence shown here is derived from an EMBL/GenBank/DDBJ whole genome shotgun (WGS) entry which is preliminary data.</text>
</comment>
<dbReference type="OrthoDB" id="5852896at2759"/>
<evidence type="ECO:0000313" key="4">
    <source>
        <dbReference type="EMBL" id="KAJ8036229.1"/>
    </source>
</evidence>
<evidence type="ECO:0000313" key="5">
    <source>
        <dbReference type="Proteomes" id="UP001152320"/>
    </source>
</evidence>
<feature type="region of interest" description="Disordered" evidence="3">
    <location>
        <begin position="290"/>
        <end position="327"/>
    </location>
</feature>